<dbReference type="EC" id="3.4.24.-" evidence="4"/>
<evidence type="ECO:0000256" key="4">
    <source>
        <dbReference type="RuleBase" id="RU361183"/>
    </source>
</evidence>
<evidence type="ECO:0000256" key="3">
    <source>
        <dbReference type="PROSITE-ProRule" id="PRU01211"/>
    </source>
</evidence>
<comment type="subunit">
    <text evidence="1">Monomer.</text>
</comment>
<dbReference type="InterPro" id="IPR024079">
    <property type="entry name" value="MetalloPept_cat_dom_sf"/>
</dbReference>
<comment type="function">
    <text evidence="2">Zinc metalloprotease. Provoques deadhesion of endothelial cells from cell cultures, and also degradation of fibronectin, fibrinogen and gelatin in vitro. Its role in the venom is not fully understood but it might act as a spreading factor that facilitates diffusion of other venom toxins. Alternatively, it might be involved in the proteolytic processing of other venom toxins or it might play a role in extra-oral digestion of prey.</text>
</comment>
<feature type="binding site" evidence="3">
    <location>
        <position position="108"/>
    </location>
    <ligand>
        <name>Zn(2+)</name>
        <dbReference type="ChEBI" id="CHEBI:29105"/>
        <note>catalytic</note>
    </ligand>
</feature>
<dbReference type="SUPFAM" id="SSF55486">
    <property type="entry name" value="Metalloproteases ('zincins'), catalytic domain"/>
    <property type="match status" value="1"/>
</dbReference>
<dbReference type="InterPro" id="IPR001506">
    <property type="entry name" value="Peptidase_M12A"/>
</dbReference>
<dbReference type="PANTHER" id="PTHR10127">
    <property type="entry name" value="DISCOIDIN, CUB, EGF, LAMININ , AND ZINC METALLOPROTEASE DOMAIN CONTAINING"/>
    <property type="match status" value="1"/>
</dbReference>
<comment type="caution">
    <text evidence="3">Lacks conserved residue(s) required for the propagation of feature annotation.</text>
</comment>
<evidence type="ECO:0000256" key="1">
    <source>
        <dbReference type="ARBA" id="ARBA00011245"/>
    </source>
</evidence>
<evidence type="ECO:0000259" key="5">
    <source>
        <dbReference type="PROSITE" id="PS51864"/>
    </source>
</evidence>
<feature type="active site" evidence="3">
    <location>
        <position position="109"/>
    </location>
</feature>
<dbReference type="InterPro" id="IPR034035">
    <property type="entry name" value="Astacin-like_dom"/>
</dbReference>
<proteinExistence type="predicted"/>
<keyword evidence="3 4" id="KW-0479">Metal-binding</keyword>
<reference evidence="6 7" key="1">
    <citation type="submission" date="2020-10" db="EMBL/GenBank/DDBJ databases">
        <authorList>
            <person name="Klimov P.B."/>
            <person name="Dyachkov S.M."/>
            <person name="Chetverikov P.E."/>
        </authorList>
    </citation>
    <scope>NUCLEOTIDE SEQUENCE [LARGE SCALE GENOMIC DNA]</scope>
    <source>
        <strain evidence="6">BMOC 18-1129-001#AD2665</strain>
        <tissue evidence="6">Entire mites</tissue>
    </source>
</reference>
<dbReference type="InterPro" id="IPR006026">
    <property type="entry name" value="Peptidase_Metallo"/>
</dbReference>
<name>A0ABQ7S7K3_9ACAR</name>
<feature type="binding site" evidence="3">
    <location>
        <position position="118"/>
    </location>
    <ligand>
        <name>Zn(2+)</name>
        <dbReference type="ChEBI" id="CHEBI:29105"/>
        <note>catalytic</note>
    </ligand>
</feature>
<dbReference type="PRINTS" id="PR00480">
    <property type="entry name" value="ASTACIN"/>
</dbReference>
<protein>
    <recommendedName>
        <fullName evidence="4">Metalloendopeptidase</fullName>
        <ecNumber evidence="4">3.4.24.-</ecNumber>
    </recommendedName>
</protein>
<keyword evidence="3 4" id="KW-0862">Zinc</keyword>
<dbReference type="Pfam" id="PF01400">
    <property type="entry name" value="Astacin"/>
    <property type="match status" value="1"/>
</dbReference>
<feature type="domain" description="Peptidase M12A" evidence="5">
    <location>
        <begin position="21"/>
        <end position="205"/>
    </location>
</feature>
<dbReference type="Proteomes" id="UP000825002">
    <property type="component" value="Unassembled WGS sequence"/>
</dbReference>
<accession>A0ABQ7S7K3</accession>
<evidence type="ECO:0000256" key="2">
    <source>
        <dbReference type="ARBA" id="ARBA00025529"/>
    </source>
</evidence>
<comment type="caution">
    <text evidence="6">The sequence shown here is derived from an EMBL/GenBank/DDBJ whole genome shotgun (WGS) entry which is preliminary data.</text>
</comment>
<dbReference type="EMBL" id="JAIFTH010000493">
    <property type="protein sequence ID" value="KAG9509403.1"/>
    <property type="molecule type" value="Genomic_DNA"/>
</dbReference>
<keyword evidence="7" id="KW-1185">Reference proteome</keyword>
<dbReference type="PANTHER" id="PTHR10127:SF883">
    <property type="entry name" value="ZINC METALLOPROTEINASE NAS-8"/>
    <property type="match status" value="1"/>
</dbReference>
<keyword evidence="3 4" id="KW-0645">Protease</keyword>
<dbReference type="CDD" id="cd04280">
    <property type="entry name" value="ZnMc_astacin_like"/>
    <property type="match status" value="1"/>
</dbReference>
<gene>
    <name evidence="6" type="ORF">GZH46_02083</name>
</gene>
<dbReference type="PROSITE" id="PS51864">
    <property type="entry name" value="ASTACIN"/>
    <property type="match status" value="1"/>
</dbReference>
<evidence type="ECO:0000313" key="7">
    <source>
        <dbReference type="Proteomes" id="UP000825002"/>
    </source>
</evidence>
<feature type="non-terminal residue" evidence="6">
    <location>
        <position position="205"/>
    </location>
</feature>
<dbReference type="SMART" id="SM00235">
    <property type="entry name" value="ZnMc"/>
    <property type="match status" value="1"/>
</dbReference>
<sequence length="205" mass="23378">MENPELFEGDILLPKGRSRSWTIASNTRLWPNGQIPFVSQIGMPLVIQAAMQHIHDTTCIRFVPRTNEQHYITIFPGEGCFSEIGYSGTAAQPLSLAIGCLLKGTVIHELLHAVGFWHLHSRYDRDDYLRVHVQNIRPDMLDQFDKVPQSEGRLFSKPFDFESIMLYGKHAFARDPRLITMEPKDSRYALPEVARRLSMSPIDAA</sequence>
<organism evidence="6 7">
    <name type="scientific">Fragariocoptes setiger</name>
    <dbReference type="NCBI Taxonomy" id="1670756"/>
    <lineage>
        <taxon>Eukaryota</taxon>
        <taxon>Metazoa</taxon>
        <taxon>Ecdysozoa</taxon>
        <taxon>Arthropoda</taxon>
        <taxon>Chelicerata</taxon>
        <taxon>Arachnida</taxon>
        <taxon>Acari</taxon>
        <taxon>Acariformes</taxon>
        <taxon>Trombidiformes</taxon>
        <taxon>Prostigmata</taxon>
        <taxon>Eupodina</taxon>
        <taxon>Eriophyoidea</taxon>
        <taxon>Phytoptidae</taxon>
        <taxon>Fragariocoptes</taxon>
    </lineage>
</organism>
<evidence type="ECO:0000313" key="6">
    <source>
        <dbReference type="EMBL" id="KAG9509403.1"/>
    </source>
</evidence>
<comment type="cofactor">
    <cofactor evidence="3 4">
        <name>Zn(2+)</name>
        <dbReference type="ChEBI" id="CHEBI:29105"/>
    </cofactor>
    <text evidence="3 4">Binds 1 zinc ion per subunit.</text>
</comment>
<keyword evidence="3 4" id="KW-0482">Metalloprotease</keyword>
<keyword evidence="3 4" id="KW-0378">Hydrolase</keyword>
<dbReference type="Gene3D" id="3.40.390.10">
    <property type="entry name" value="Collagenase (Catalytic Domain)"/>
    <property type="match status" value="1"/>
</dbReference>
<feature type="binding site" evidence="3">
    <location>
        <position position="112"/>
    </location>
    <ligand>
        <name>Zn(2+)</name>
        <dbReference type="ChEBI" id="CHEBI:29105"/>
        <note>catalytic</note>
    </ligand>
</feature>